<keyword evidence="1" id="KW-0597">Phosphoprotein</keyword>
<sequence length="142" mass="16003">MERKYKLLIVDDDNHIRTTFQDYFTKRNFIVDTASDGIEGLEKLRADEFDVAIVEIKIPKMNGIEVVRQADKEGINTDMIILTGHGDRADAVAAIKAHVFDWFDKYGLNMPELLASVFARTKALAEGVPPEEIRRLVSIVPG</sequence>
<accession>A0A0A6PIR6</accession>
<protein>
    <recommendedName>
        <fullName evidence="3">Response regulatory domain-containing protein</fullName>
    </recommendedName>
</protein>
<dbReference type="Proteomes" id="UP000030428">
    <property type="component" value="Unassembled WGS sequence"/>
</dbReference>
<dbReference type="InterPro" id="IPR011006">
    <property type="entry name" value="CheY-like_superfamily"/>
</dbReference>
<comment type="caution">
    <text evidence="4">The sequence shown here is derived from an EMBL/GenBank/DDBJ whole genome shotgun (WGS) entry which is preliminary data.</text>
</comment>
<keyword evidence="5" id="KW-1185">Reference proteome</keyword>
<evidence type="ECO:0000256" key="2">
    <source>
        <dbReference type="PROSITE-ProRule" id="PRU00169"/>
    </source>
</evidence>
<dbReference type="PANTHER" id="PTHR44591">
    <property type="entry name" value="STRESS RESPONSE REGULATOR PROTEIN 1"/>
    <property type="match status" value="1"/>
</dbReference>
<dbReference type="SUPFAM" id="SSF52172">
    <property type="entry name" value="CheY-like"/>
    <property type="match status" value="1"/>
</dbReference>
<name>A0A0A6PIR6_9GAMM</name>
<dbReference type="PANTHER" id="PTHR44591:SF3">
    <property type="entry name" value="RESPONSE REGULATORY DOMAIN-CONTAINING PROTEIN"/>
    <property type="match status" value="1"/>
</dbReference>
<dbReference type="AlphaFoldDB" id="A0A0A6PIR6"/>
<dbReference type="InterPro" id="IPR001789">
    <property type="entry name" value="Sig_transdc_resp-reg_receiver"/>
</dbReference>
<dbReference type="CDD" id="cd00156">
    <property type="entry name" value="REC"/>
    <property type="match status" value="1"/>
</dbReference>
<feature type="domain" description="Response regulatory" evidence="3">
    <location>
        <begin position="6"/>
        <end position="121"/>
    </location>
</feature>
<dbReference type="Gene3D" id="3.40.50.2300">
    <property type="match status" value="1"/>
</dbReference>
<dbReference type="PROSITE" id="PS50110">
    <property type="entry name" value="RESPONSE_REGULATORY"/>
    <property type="match status" value="1"/>
</dbReference>
<reference evidence="4 5" key="1">
    <citation type="journal article" date="2016" name="Front. Microbiol.">
        <title>Single-Cell (Meta-)Genomics of a Dimorphic Candidatus Thiomargarita nelsonii Reveals Genomic Plasticity.</title>
        <authorList>
            <person name="Flood B.E."/>
            <person name="Fliss P."/>
            <person name="Jones D.S."/>
            <person name="Dick G.J."/>
            <person name="Jain S."/>
            <person name="Kaster A.K."/>
            <person name="Winkel M."/>
            <person name="Mussmann M."/>
            <person name="Bailey J."/>
        </authorList>
    </citation>
    <scope>NUCLEOTIDE SEQUENCE [LARGE SCALE GENOMIC DNA]</scope>
    <source>
        <strain evidence="4">Hydrate Ridge</strain>
    </source>
</reference>
<evidence type="ECO:0000313" key="4">
    <source>
        <dbReference type="EMBL" id="KHD05522.1"/>
    </source>
</evidence>
<dbReference type="InterPro" id="IPR050595">
    <property type="entry name" value="Bact_response_regulator"/>
</dbReference>
<gene>
    <name evidence="4" type="ORF">PN36_24485</name>
</gene>
<organism evidence="4 5">
    <name type="scientific">Candidatus Thiomargarita nelsonii</name>
    <dbReference type="NCBI Taxonomy" id="1003181"/>
    <lineage>
        <taxon>Bacteria</taxon>
        <taxon>Pseudomonadati</taxon>
        <taxon>Pseudomonadota</taxon>
        <taxon>Gammaproteobacteria</taxon>
        <taxon>Thiotrichales</taxon>
        <taxon>Thiotrichaceae</taxon>
        <taxon>Thiomargarita</taxon>
    </lineage>
</organism>
<dbReference type="EMBL" id="JSZA02000128">
    <property type="protein sequence ID" value="KHD05522.1"/>
    <property type="molecule type" value="Genomic_DNA"/>
</dbReference>
<proteinExistence type="predicted"/>
<dbReference type="GO" id="GO:0000160">
    <property type="term" value="P:phosphorelay signal transduction system"/>
    <property type="evidence" value="ECO:0007669"/>
    <property type="project" value="InterPro"/>
</dbReference>
<dbReference type="Pfam" id="PF00072">
    <property type="entry name" value="Response_reg"/>
    <property type="match status" value="1"/>
</dbReference>
<evidence type="ECO:0000259" key="3">
    <source>
        <dbReference type="PROSITE" id="PS50110"/>
    </source>
</evidence>
<evidence type="ECO:0000256" key="1">
    <source>
        <dbReference type="ARBA" id="ARBA00022553"/>
    </source>
</evidence>
<dbReference type="SMART" id="SM00448">
    <property type="entry name" value="REC"/>
    <property type="match status" value="1"/>
</dbReference>
<evidence type="ECO:0000313" key="5">
    <source>
        <dbReference type="Proteomes" id="UP000030428"/>
    </source>
</evidence>
<comment type="caution">
    <text evidence="2">Lacks conserved residue(s) required for the propagation of feature annotation.</text>
</comment>